<dbReference type="Pfam" id="PF23390">
    <property type="entry name" value="Beta-prop_WDR35_2nd"/>
    <property type="match status" value="1"/>
</dbReference>
<dbReference type="Pfam" id="PF24797">
    <property type="entry name" value="Beta-prop_WDR35_TULP_N"/>
    <property type="match status" value="1"/>
</dbReference>
<evidence type="ECO:0000259" key="12">
    <source>
        <dbReference type="Pfam" id="PF25768"/>
    </source>
</evidence>
<dbReference type="InterPro" id="IPR015943">
    <property type="entry name" value="WD40/YVTN_repeat-like_dom_sf"/>
</dbReference>
<dbReference type="AlphaFoldDB" id="A0A4P9X251"/>
<feature type="compositionally biased region" description="Basic and acidic residues" evidence="9">
    <location>
        <begin position="1028"/>
        <end position="1037"/>
    </location>
</feature>
<evidence type="ECO:0000256" key="9">
    <source>
        <dbReference type="SAM" id="MobiDB-lite"/>
    </source>
</evidence>
<dbReference type="InterPro" id="IPR036322">
    <property type="entry name" value="WD40_repeat_dom_sf"/>
</dbReference>
<dbReference type="InterPro" id="IPR001680">
    <property type="entry name" value="WD40_rpt"/>
</dbReference>
<dbReference type="PANTHER" id="PTHR12764">
    <property type="entry name" value="WD REPEAT DOMAIN-RELATED"/>
    <property type="match status" value="1"/>
</dbReference>
<dbReference type="GO" id="GO:0035721">
    <property type="term" value="P:intraciliary retrograde transport"/>
    <property type="evidence" value="ECO:0007669"/>
    <property type="project" value="TreeGrafter"/>
</dbReference>
<accession>A0A4P9X251</accession>
<evidence type="ECO:0000256" key="2">
    <source>
        <dbReference type="ARBA" id="ARBA00004496"/>
    </source>
</evidence>
<dbReference type="GO" id="GO:0005737">
    <property type="term" value="C:cytoplasm"/>
    <property type="evidence" value="ECO:0007669"/>
    <property type="project" value="UniProtKB-SubCell"/>
</dbReference>
<keyword evidence="7" id="KW-0966">Cell projection</keyword>
<dbReference type="EMBL" id="ML009121">
    <property type="protein sequence ID" value="RKO98066.1"/>
    <property type="molecule type" value="Genomic_DNA"/>
</dbReference>
<dbReference type="PROSITE" id="PS50082">
    <property type="entry name" value="WD_REPEATS_2"/>
    <property type="match status" value="1"/>
</dbReference>
<evidence type="ECO:0000256" key="5">
    <source>
        <dbReference type="ARBA" id="ARBA00022737"/>
    </source>
</evidence>
<dbReference type="Gene3D" id="1.25.40.470">
    <property type="match status" value="1"/>
</dbReference>
<evidence type="ECO:0000313" key="14">
    <source>
        <dbReference type="Proteomes" id="UP000268535"/>
    </source>
</evidence>
<feature type="domain" description="IFT121-like TPR repeats" evidence="12">
    <location>
        <begin position="1063"/>
        <end position="1140"/>
    </location>
</feature>
<evidence type="ECO:0000256" key="3">
    <source>
        <dbReference type="ARBA" id="ARBA00022490"/>
    </source>
</evidence>
<dbReference type="GO" id="GO:0030991">
    <property type="term" value="C:intraciliary transport particle A"/>
    <property type="evidence" value="ECO:0007669"/>
    <property type="project" value="TreeGrafter"/>
</dbReference>
<evidence type="ECO:0000256" key="8">
    <source>
        <dbReference type="PROSITE-ProRule" id="PRU00221"/>
    </source>
</evidence>
<keyword evidence="5" id="KW-0677">Repeat</keyword>
<comment type="subcellular location">
    <subcellularLocation>
        <location evidence="1">Cell projection</location>
        <location evidence="1">Cilium</location>
    </subcellularLocation>
    <subcellularLocation>
        <location evidence="2">Cytoplasm</location>
    </subcellularLocation>
</comment>
<dbReference type="PANTHER" id="PTHR12764:SF5">
    <property type="entry name" value="LD29485P"/>
    <property type="match status" value="1"/>
</dbReference>
<dbReference type="GO" id="GO:0061512">
    <property type="term" value="P:protein localization to cilium"/>
    <property type="evidence" value="ECO:0007669"/>
    <property type="project" value="TreeGrafter"/>
</dbReference>
<dbReference type="Pfam" id="PF25170">
    <property type="entry name" value="TPR_WDR35"/>
    <property type="match status" value="1"/>
</dbReference>
<keyword evidence="4 8" id="KW-0853">WD repeat</keyword>
<dbReference type="GO" id="GO:1905515">
    <property type="term" value="P:non-motile cilium assembly"/>
    <property type="evidence" value="ECO:0007669"/>
    <property type="project" value="TreeGrafter"/>
</dbReference>
<evidence type="ECO:0000259" key="11">
    <source>
        <dbReference type="Pfam" id="PF24797"/>
    </source>
</evidence>
<dbReference type="SMART" id="SM00320">
    <property type="entry name" value="WD40"/>
    <property type="match status" value="5"/>
</dbReference>
<sequence>MFIVIFGAAIRSISSEQISLPNNGNVRSLTWGGNDSWLVCGCQESLLKVLRLEQVNGIGEGQSSPLQVVSNESLEGHSGHITAAVWSNVNNRLTTADTEGLVTIWQRVASEWHREMVHGRKSAFAVSLCWSPDGRRLIIAYSDGQLLVGTHTGEKVWSKQLKFNIVSATWCSDRKEILLGCSDGRLLVHDNLGNFMYEVPNAAATATCHQINDIIWQASRTDEIAVAIAMDNGHVQLMSRLDQKASVVIKTELQGIRAAWFPGGTCFVIAGTMHAKEGKKAGVAQFYTNQGQYIRSMRLPTTEITHVTFDPTGQRIVFAAGGTLYFALIRSSIPHGYIDNERTIFWKQDTSNALSRNIPGSVLYSCRLDTQVVQTSAFPKIILMTSSQSHLALLTEASRFSAAAHTSSGYCLSVVDASGSTLTMRTIPFCPSKIGMSSRSVYALSDHFVYEWEFMPQQNVTADEIGFGLSTKTQNHHEKYVILDQSRDGFFETPVPSTQEFYDGGLSPPAYHALSHTTSDPAISLACHDSLIVVGRKSGVVVLYRLIGHKTRTDFSFQFVSTELSINRDGTCIAMRAANGTCRFLNVRSKTTDLDMMVDLLDFARQEVWDFQWSRTEPLHCSLLEKNKLVFCQDFQILSHGSIDPSVVPGFAYASPQETGCLINFKDGVVTALDIASVINSSSPSAANEYLRRWDSVHRLALTYGLQHVKSIDRVLEWAQALKLPYLLRMCLRHVLLIPDLDAATRIFQSLGDYAGLHFLSKCRKLEADKQKAEINIFLGDVDAAEQILLETRRLDLAVELNDRKNRPERTLELIRSQSQHNQSSASRLIAVDEETMGRLYQNLANRQLRLLQYGPALQLYRRVCNWSMMVETVLRAGQYDQLIGLVDEIPDSNPALYPLAQALVDAGHTSAAAQAFLKSGHPNKAIKAALAGKEWTLASSLAERHQASEIVKCIGSELAQLVAAEKLTEAILLCRKAEWRLESARLLYKMADAQTSRLMSSHNLCAADLSSIENLYVLAAHEVESHKQNLREKKTTEATQSSKEPNSPGGSESDDMHAHLSDPWREATAFHLWRLALQQMRANEYAACWRTSSHLTPYLVCLPAVPILCLQALSAYRAGQLEHCSRTLGELQAHHSSQLREPNDLQVVGNFAGLDHILDLMDPFEDYNVLGAIQNPYEELALSIFAQHEPTDRHYLESTCSQCGLHPMQFSLSHERTSKHDPLPGVPYNDLIVFCFENF</sequence>
<proteinExistence type="predicted"/>
<dbReference type="InterPro" id="IPR057979">
    <property type="entry name" value="TPR_IFT121"/>
</dbReference>
<feature type="repeat" description="WD" evidence="8">
    <location>
        <begin position="74"/>
        <end position="106"/>
    </location>
</feature>
<keyword evidence="6" id="KW-0969">Cilium</keyword>
<evidence type="ECO:0000256" key="4">
    <source>
        <dbReference type="ARBA" id="ARBA00022574"/>
    </source>
</evidence>
<organism evidence="13 14">
    <name type="scientific">Caulochytrium protostelioides</name>
    <dbReference type="NCBI Taxonomy" id="1555241"/>
    <lineage>
        <taxon>Eukaryota</taxon>
        <taxon>Fungi</taxon>
        <taxon>Fungi incertae sedis</taxon>
        <taxon>Chytridiomycota</taxon>
        <taxon>Chytridiomycota incertae sedis</taxon>
        <taxon>Chytridiomycetes</taxon>
        <taxon>Caulochytriales</taxon>
        <taxon>Caulochytriaceae</taxon>
        <taxon>Caulochytrium</taxon>
    </lineage>
</organism>
<dbReference type="InterPro" id="IPR056159">
    <property type="entry name" value="Beta-prop_IFT121_TULP_N"/>
</dbReference>
<name>A0A4P9X251_9FUNG</name>
<feature type="domain" description="IFT121/TULP4 N-terminal" evidence="11">
    <location>
        <begin position="15"/>
        <end position="330"/>
    </location>
</feature>
<evidence type="ECO:0000256" key="1">
    <source>
        <dbReference type="ARBA" id="ARBA00004138"/>
    </source>
</evidence>
<evidence type="ECO:0000313" key="13">
    <source>
        <dbReference type="EMBL" id="RKO98066.1"/>
    </source>
</evidence>
<dbReference type="SUPFAM" id="SSF50978">
    <property type="entry name" value="WD40 repeat-like"/>
    <property type="match status" value="2"/>
</dbReference>
<evidence type="ECO:0000256" key="6">
    <source>
        <dbReference type="ARBA" id="ARBA00023069"/>
    </source>
</evidence>
<reference evidence="14" key="1">
    <citation type="journal article" date="2018" name="Nat. Microbiol.">
        <title>Leveraging single-cell genomics to expand the fungal tree of life.</title>
        <authorList>
            <person name="Ahrendt S.R."/>
            <person name="Quandt C.A."/>
            <person name="Ciobanu D."/>
            <person name="Clum A."/>
            <person name="Salamov A."/>
            <person name="Andreopoulos B."/>
            <person name="Cheng J.F."/>
            <person name="Woyke T."/>
            <person name="Pelin A."/>
            <person name="Henrissat B."/>
            <person name="Reynolds N.K."/>
            <person name="Benny G.L."/>
            <person name="Smith M.E."/>
            <person name="James T.Y."/>
            <person name="Grigoriev I.V."/>
        </authorList>
    </citation>
    <scope>NUCLEOTIDE SEQUENCE [LARGE SCALE GENOMIC DNA]</scope>
    <source>
        <strain evidence="14">ATCC 52028</strain>
    </source>
</reference>
<feature type="region of interest" description="Disordered" evidence="9">
    <location>
        <begin position="1028"/>
        <end position="1059"/>
    </location>
</feature>
<dbReference type="Pfam" id="PF25768">
    <property type="entry name" value="TPR_IFT121"/>
    <property type="match status" value="1"/>
</dbReference>
<feature type="compositionally biased region" description="Polar residues" evidence="9">
    <location>
        <begin position="1038"/>
        <end position="1051"/>
    </location>
</feature>
<feature type="domain" description="IFT121 second beta-propeller" evidence="10">
    <location>
        <begin position="376"/>
        <end position="634"/>
    </location>
</feature>
<dbReference type="GO" id="GO:0097730">
    <property type="term" value="C:non-motile cilium"/>
    <property type="evidence" value="ECO:0007669"/>
    <property type="project" value="TreeGrafter"/>
</dbReference>
<dbReference type="InterPro" id="IPR056158">
    <property type="entry name" value="Beta-prop_IFT121_2nd"/>
</dbReference>
<keyword evidence="3" id="KW-0963">Cytoplasm</keyword>
<dbReference type="InterPro" id="IPR057361">
    <property type="entry name" value="TPR_WDR35"/>
</dbReference>
<dbReference type="Proteomes" id="UP000268535">
    <property type="component" value="Unassembled WGS sequence"/>
</dbReference>
<gene>
    <name evidence="13" type="ORF">CAUPRSCDRAFT_10312</name>
</gene>
<evidence type="ECO:0000259" key="10">
    <source>
        <dbReference type="Pfam" id="PF23390"/>
    </source>
</evidence>
<dbReference type="Gene3D" id="2.130.10.10">
    <property type="entry name" value="YVTN repeat-like/Quinoprotein amine dehydrogenase"/>
    <property type="match status" value="1"/>
</dbReference>
<evidence type="ECO:0000256" key="7">
    <source>
        <dbReference type="ARBA" id="ARBA00023273"/>
    </source>
</evidence>
<dbReference type="InterPro" id="IPR039857">
    <property type="entry name" value="Ift122/121"/>
</dbReference>
<protein>
    <submittedName>
        <fullName evidence="13">WD40 repeat-like protein</fullName>
    </submittedName>
</protein>